<organism evidence="1 2">
    <name type="scientific">Camellia sinensis</name>
    <name type="common">Tea plant</name>
    <name type="synonym">Thea sinensis</name>
    <dbReference type="NCBI Taxonomy" id="4442"/>
    <lineage>
        <taxon>Eukaryota</taxon>
        <taxon>Viridiplantae</taxon>
        <taxon>Streptophyta</taxon>
        <taxon>Embryophyta</taxon>
        <taxon>Tracheophyta</taxon>
        <taxon>Spermatophyta</taxon>
        <taxon>Magnoliopsida</taxon>
        <taxon>eudicotyledons</taxon>
        <taxon>Gunneridae</taxon>
        <taxon>Pentapetalae</taxon>
        <taxon>asterids</taxon>
        <taxon>Ericales</taxon>
        <taxon>Theaceae</taxon>
        <taxon>Camellia</taxon>
    </lineage>
</organism>
<name>A0A7J7H7M8_CAMSI</name>
<sequence length="112" mass="13028">MEALILVLIFYERNKEKTWIILSLVWENIELARPSSLLVIIPSAVNVAGETRHILDLEEYVSIVGKSINNLIHAFHHRLNKTICKLTRISTHLKKKTGLRKRPYKVVFSPIW</sequence>
<dbReference type="EMBL" id="JACBKZ010000006">
    <property type="protein sequence ID" value="KAF5947796.1"/>
    <property type="molecule type" value="Genomic_DNA"/>
</dbReference>
<evidence type="ECO:0000313" key="1">
    <source>
        <dbReference type="EMBL" id="KAF5947796.1"/>
    </source>
</evidence>
<dbReference type="Proteomes" id="UP000593564">
    <property type="component" value="Unassembled WGS sequence"/>
</dbReference>
<reference evidence="1 2" key="2">
    <citation type="submission" date="2020-07" db="EMBL/GenBank/DDBJ databases">
        <title>Genome assembly of wild tea tree DASZ reveals pedigree and selection history of tea varieties.</title>
        <authorList>
            <person name="Zhang W."/>
        </authorList>
    </citation>
    <scope>NUCLEOTIDE SEQUENCE [LARGE SCALE GENOMIC DNA]</scope>
    <source>
        <strain evidence="2">cv. G240</strain>
        <tissue evidence="1">Leaf</tissue>
    </source>
</reference>
<protein>
    <submittedName>
        <fullName evidence="1">Uncharacterized protein</fullName>
    </submittedName>
</protein>
<evidence type="ECO:0000313" key="2">
    <source>
        <dbReference type="Proteomes" id="UP000593564"/>
    </source>
</evidence>
<comment type="caution">
    <text evidence="1">The sequence shown here is derived from an EMBL/GenBank/DDBJ whole genome shotgun (WGS) entry which is preliminary data.</text>
</comment>
<accession>A0A7J7H7M8</accession>
<gene>
    <name evidence="1" type="ORF">HYC85_013753</name>
</gene>
<proteinExistence type="predicted"/>
<keyword evidence="2" id="KW-1185">Reference proteome</keyword>
<dbReference type="AlphaFoldDB" id="A0A7J7H7M8"/>
<reference evidence="2" key="1">
    <citation type="journal article" date="2020" name="Nat. Commun.">
        <title>Genome assembly of wild tea tree DASZ reveals pedigree and selection history of tea varieties.</title>
        <authorList>
            <person name="Zhang W."/>
            <person name="Zhang Y."/>
            <person name="Qiu H."/>
            <person name="Guo Y."/>
            <person name="Wan H."/>
            <person name="Zhang X."/>
            <person name="Scossa F."/>
            <person name="Alseekh S."/>
            <person name="Zhang Q."/>
            <person name="Wang P."/>
            <person name="Xu L."/>
            <person name="Schmidt M.H."/>
            <person name="Jia X."/>
            <person name="Li D."/>
            <person name="Zhu A."/>
            <person name="Guo F."/>
            <person name="Chen W."/>
            <person name="Ni D."/>
            <person name="Usadel B."/>
            <person name="Fernie A.R."/>
            <person name="Wen W."/>
        </authorList>
    </citation>
    <scope>NUCLEOTIDE SEQUENCE [LARGE SCALE GENOMIC DNA]</scope>
    <source>
        <strain evidence="2">cv. G240</strain>
    </source>
</reference>